<reference evidence="3" key="1">
    <citation type="submission" date="2025-08" db="UniProtKB">
        <authorList>
            <consortium name="RefSeq"/>
        </authorList>
    </citation>
    <scope>IDENTIFICATION</scope>
</reference>
<feature type="region of interest" description="Disordered" evidence="1">
    <location>
        <begin position="1"/>
        <end position="21"/>
    </location>
</feature>
<dbReference type="Proteomes" id="UP000515156">
    <property type="component" value="Chromosome 3"/>
</dbReference>
<protein>
    <submittedName>
        <fullName evidence="3">ATPase SWSAP1</fullName>
    </submittedName>
</protein>
<name>A0A6P7XHZ9_9AMPH</name>
<dbReference type="OrthoDB" id="67296at2759"/>
<accession>A0A6P7XHZ9</accession>
<dbReference type="GO" id="GO:0000724">
    <property type="term" value="P:double-strand break repair via homologous recombination"/>
    <property type="evidence" value="ECO:0007669"/>
    <property type="project" value="TreeGrafter"/>
</dbReference>
<dbReference type="FunCoup" id="A0A6P7XHZ9">
    <property type="interactions" value="53"/>
</dbReference>
<dbReference type="SUPFAM" id="SSF52540">
    <property type="entry name" value="P-loop containing nucleoside triphosphate hydrolases"/>
    <property type="match status" value="1"/>
</dbReference>
<dbReference type="AlphaFoldDB" id="A0A6P7XHZ9"/>
<dbReference type="InParanoid" id="A0A6P7XHZ9"/>
<dbReference type="GeneID" id="115466017"/>
<feature type="region of interest" description="Disordered" evidence="1">
    <location>
        <begin position="315"/>
        <end position="338"/>
    </location>
</feature>
<evidence type="ECO:0000313" key="2">
    <source>
        <dbReference type="Proteomes" id="UP000515156"/>
    </source>
</evidence>
<dbReference type="RefSeq" id="XP_030052821.1">
    <property type="nucleotide sequence ID" value="XM_030196961.1"/>
</dbReference>
<dbReference type="Gene3D" id="3.40.50.300">
    <property type="entry name" value="P-loop containing nucleotide triphosphate hydrolases"/>
    <property type="match status" value="1"/>
</dbReference>
<proteinExistence type="predicted"/>
<dbReference type="GO" id="GO:0097196">
    <property type="term" value="C:Shu complex"/>
    <property type="evidence" value="ECO:0007669"/>
    <property type="project" value="TreeGrafter"/>
</dbReference>
<dbReference type="InterPro" id="IPR027417">
    <property type="entry name" value="P-loop_NTPase"/>
</dbReference>
<dbReference type="PANTHER" id="PTHR28653">
    <property type="match status" value="1"/>
</dbReference>
<dbReference type="PANTHER" id="PTHR28653:SF1">
    <property type="entry name" value="ATPASE SWSAP1"/>
    <property type="match status" value="1"/>
</dbReference>
<dbReference type="KEGG" id="muo:115466017"/>
<evidence type="ECO:0000313" key="3">
    <source>
        <dbReference type="RefSeq" id="XP_030052821.1"/>
    </source>
</evidence>
<sequence length="338" mass="36739">MWGETPPTATRHQSESKERPGPCCRRQLEACASQLANQSQRVRQPANGKAQRTPECGSGGGCDATHMACSLRRLFGSSPPGPRCLLLGERHSGKTVLLCLAAVRAAAENGRPVLFLARRPLQSLPAVGRDPLTLKKVQFLYPCSSEELLKVVASLHERDQAFPSLILLDGLEEYLTGDIGQQEAALISALLVDTAAYFTQKLQSTSGVPGVDACGCCCHLLISMRVPGEVGEEAEEPLALSVVERYFPEICQLRMDLDRLRKEEEEDEATEGGTVKVFRVSFRSRQRKESDTSDEEWVIRMQPSGQLEIALATSSPSLCPESGAGKNTLEEKGTTGVD</sequence>
<feature type="region of interest" description="Disordered" evidence="1">
    <location>
        <begin position="38"/>
        <end position="58"/>
    </location>
</feature>
<dbReference type="CTD" id="126074"/>
<dbReference type="GO" id="GO:0003697">
    <property type="term" value="F:single-stranded DNA binding"/>
    <property type="evidence" value="ECO:0007669"/>
    <property type="project" value="TreeGrafter"/>
</dbReference>
<organism evidence="2 3">
    <name type="scientific">Microcaecilia unicolor</name>
    <dbReference type="NCBI Taxonomy" id="1415580"/>
    <lineage>
        <taxon>Eukaryota</taxon>
        <taxon>Metazoa</taxon>
        <taxon>Chordata</taxon>
        <taxon>Craniata</taxon>
        <taxon>Vertebrata</taxon>
        <taxon>Euteleostomi</taxon>
        <taxon>Amphibia</taxon>
        <taxon>Gymnophiona</taxon>
        <taxon>Siphonopidae</taxon>
        <taxon>Microcaecilia</taxon>
    </lineage>
</organism>
<feature type="compositionally biased region" description="Basic and acidic residues" evidence="1">
    <location>
        <begin position="328"/>
        <end position="338"/>
    </location>
</feature>
<gene>
    <name evidence="3" type="primary">SWSAP1</name>
</gene>
<keyword evidence="2" id="KW-1185">Reference proteome</keyword>
<evidence type="ECO:0000256" key="1">
    <source>
        <dbReference type="SAM" id="MobiDB-lite"/>
    </source>
</evidence>